<sequence length="76" mass="8802">MFMQIFRALGEVLFYSSQRDVHRSPALSKHPSPSWCALSVDRRLTTFARSSGTRRRQICMFSQFNILVDLNNDGSY</sequence>
<name>A0A016VWZ3_9BILA</name>
<dbReference type="Proteomes" id="UP000024635">
    <property type="component" value="Unassembled WGS sequence"/>
</dbReference>
<organism evidence="1 2">
    <name type="scientific">Ancylostoma ceylanicum</name>
    <dbReference type="NCBI Taxonomy" id="53326"/>
    <lineage>
        <taxon>Eukaryota</taxon>
        <taxon>Metazoa</taxon>
        <taxon>Ecdysozoa</taxon>
        <taxon>Nematoda</taxon>
        <taxon>Chromadorea</taxon>
        <taxon>Rhabditida</taxon>
        <taxon>Rhabditina</taxon>
        <taxon>Rhabditomorpha</taxon>
        <taxon>Strongyloidea</taxon>
        <taxon>Ancylostomatidae</taxon>
        <taxon>Ancylostomatinae</taxon>
        <taxon>Ancylostoma</taxon>
    </lineage>
</organism>
<proteinExistence type="predicted"/>
<comment type="caution">
    <text evidence="1">The sequence shown here is derived from an EMBL/GenBank/DDBJ whole genome shotgun (WGS) entry which is preliminary data.</text>
</comment>
<dbReference type="EMBL" id="JARK01001340">
    <property type="protein sequence ID" value="EYC31293.1"/>
    <property type="molecule type" value="Genomic_DNA"/>
</dbReference>
<keyword evidence="2" id="KW-1185">Reference proteome</keyword>
<evidence type="ECO:0000313" key="1">
    <source>
        <dbReference type="EMBL" id="EYC31293.1"/>
    </source>
</evidence>
<protein>
    <submittedName>
        <fullName evidence="1">Uncharacterized protein</fullName>
    </submittedName>
</protein>
<dbReference type="AlphaFoldDB" id="A0A016VWZ3"/>
<evidence type="ECO:0000313" key="2">
    <source>
        <dbReference type="Proteomes" id="UP000024635"/>
    </source>
</evidence>
<gene>
    <name evidence="1" type="primary">Acey_s0004.g2078</name>
    <name evidence="1" type="ORF">Y032_0004g2078</name>
</gene>
<accession>A0A016VWZ3</accession>
<reference evidence="2" key="1">
    <citation type="journal article" date="2015" name="Nat. Genet.">
        <title>The genome and transcriptome of the zoonotic hookworm Ancylostoma ceylanicum identify infection-specific gene families.</title>
        <authorList>
            <person name="Schwarz E.M."/>
            <person name="Hu Y."/>
            <person name="Antoshechkin I."/>
            <person name="Miller M.M."/>
            <person name="Sternberg P.W."/>
            <person name="Aroian R.V."/>
        </authorList>
    </citation>
    <scope>NUCLEOTIDE SEQUENCE</scope>
    <source>
        <strain evidence="2">HY135</strain>
    </source>
</reference>